<reference evidence="7" key="1">
    <citation type="journal article" date="2019" name="G3 (Bethesda)">
        <title>Genome Assemblies of Two Rare Opportunistic Yeast Pathogens: Diutina rugosa (syn. Candida rugosa) and Trichomonascus ciferrii (syn. Candida ciferrii).</title>
        <authorList>
            <person name="Mixao V."/>
            <person name="Saus E."/>
            <person name="Hansen A.P."/>
            <person name="Lass-Florl C."/>
            <person name="Gabaldon T."/>
        </authorList>
    </citation>
    <scope>NUCLEOTIDE SEQUENCE</scope>
    <source>
        <strain evidence="7">CBS 4856</strain>
    </source>
</reference>
<dbReference type="GO" id="GO:0010181">
    <property type="term" value="F:FMN binding"/>
    <property type="evidence" value="ECO:0007669"/>
    <property type="project" value="InterPro"/>
</dbReference>
<keyword evidence="3" id="KW-0288">FMN</keyword>
<evidence type="ECO:0000256" key="2">
    <source>
        <dbReference type="ARBA" id="ARBA00022630"/>
    </source>
</evidence>
<dbReference type="CDD" id="cd02932">
    <property type="entry name" value="OYE_YqiM_FMN"/>
    <property type="match status" value="1"/>
</dbReference>
<evidence type="ECO:0000259" key="6">
    <source>
        <dbReference type="Pfam" id="PF00724"/>
    </source>
</evidence>
<dbReference type="EMBL" id="SWFS01000141">
    <property type="protein sequence ID" value="KAA8915785.1"/>
    <property type="molecule type" value="Genomic_DNA"/>
</dbReference>
<dbReference type="VEuPathDB" id="FungiDB:TRICI_002071"/>
<dbReference type="PANTHER" id="PTHR43303">
    <property type="entry name" value="NADPH DEHYDROGENASE C23G7.10C-RELATED"/>
    <property type="match status" value="1"/>
</dbReference>
<evidence type="ECO:0000256" key="3">
    <source>
        <dbReference type="ARBA" id="ARBA00022643"/>
    </source>
</evidence>
<dbReference type="Proteomes" id="UP000761534">
    <property type="component" value="Unassembled WGS sequence"/>
</dbReference>
<keyword evidence="2" id="KW-0285">Flavoprotein</keyword>
<keyword evidence="8" id="KW-1185">Reference proteome</keyword>
<sequence length="412" mass="45219">MTKTQNPNVVNGAPGIDYFTPEQQVPAGTFLESKDGKSEAPRVFQPLTIRGQTFQNRIWVSPMCQYSYQDGFINDWTLVQIGSYATRGASLSIIEASGVAPEGRISPNCAGIWKDEHIPGLKRIADFVHSQGQRLGIQLAHAGRKGSTTAPWTPDNYAHPGEEGGYQAVAPSAIKFADNFADPKELTKAEIEKLIDDFKQAAIRAVKAGVDVVEIHGAHGYLINEFLSSVSNTRTDEYGGSFENRIRFVSEIVKAVKSVLPEHVLLFIRISATDRLEHLNKGWNVKDSIELLKVLKGLGVDLVDVSSGGNSPEGKIEHVRGFHGPLAYEIKEAIPDLAVATVGAIHSPKTVDEILSHNIDAVLVGRPFLQNPSYVFELANKLNVKVQWPVQIGYTNKFPLPLEDDESLYINK</sequence>
<dbReference type="GO" id="GO:0003959">
    <property type="term" value="F:NADPH dehydrogenase activity"/>
    <property type="evidence" value="ECO:0007669"/>
    <property type="project" value="InterPro"/>
</dbReference>
<feature type="domain" description="NADH:flavin oxidoreductase/NADH oxidase N-terminal" evidence="6">
    <location>
        <begin position="43"/>
        <end position="383"/>
    </location>
</feature>
<dbReference type="AlphaFoldDB" id="A0A642VC13"/>
<proteinExistence type="predicted"/>
<evidence type="ECO:0000313" key="7">
    <source>
        <dbReference type="EMBL" id="KAA8915785.1"/>
    </source>
</evidence>
<evidence type="ECO:0000256" key="5">
    <source>
        <dbReference type="ARBA" id="ARBA00023002"/>
    </source>
</evidence>
<dbReference type="Pfam" id="PF00724">
    <property type="entry name" value="Oxidored_FMN"/>
    <property type="match status" value="1"/>
</dbReference>
<evidence type="ECO:0000256" key="1">
    <source>
        <dbReference type="ARBA" id="ARBA00001917"/>
    </source>
</evidence>
<comment type="caution">
    <text evidence="7">The sequence shown here is derived from an EMBL/GenBank/DDBJ whole genome shotgun (WGS) entry which is preliminary data.</text>
</comment>
<dbReference type="PANTHER" id="PTHR43303:SF4">
    <property type="entry name" value="NADPH DEHYDROGENASE C23G7.10C-RELATED"/>
    <property type="match status" value="1"/>
</dbReference>
<comment type="cofactor">
    <cofactor evidence="1">
        <name>FMN</name>
        <dbReference type="ChEBI" id="CHEBI:58210"/>
    </cofactor>
</comment>
<dbReference type="InterPro" id="IPR013785">
    <property type="entry name" value="Aldolase_TIM"/>
</dbReference>
<organism evidence="7 8">
    <name type="scientific">Trichomonascus ciferrii</name>
    <dbReference type="NCBI Taxonomy" id="44093"/>
    <lineage>
        <taxon>Eukaryota</taxon>
        <taxon>Fungi</taxon>
        <taxon>Dikarya</taxon>
        <taxon>Ascomycota</taxon>
        <taxon>Saccharomycotina</taxon>
        <taxon>Dipodascomycetes</taxon>
        <taxon>Dipodascales</taxon>
        <taxon>Trichomonascaceae</taxon>
        <taxon>Trichomonascus</taxon>
        <taxon>Trichomonascus ciferrii complex</taxon>
    </lineage>
</organism>
<dbReference type="OrthoDB" id="72788at2759"/>
<keyword evidence="4" id="KW-0521">NADP</keyword>
<dbReference type="InterPro" id="IPR001155">
    <property type="entry name" value="OxRdtase_FMN_N"/>
</dbReference>
<dbReference type="InterPro" id="IPR044152">
    <property type="entry name" value="YqjM-like"/>
</dbReference>
<dbReference type="GO" id="GO:0050661">
    <property type="term" value="F:NADP binding"/>
    <property type="evidence" value="ECO:0007669"/>
    <property type="project" value="InterPro"/>
</dbReference>
<accession>A0A642VC13</accession>
<evidence type="ECO:0000313" key="8">
    <source>
        <dbReference type="Proteomes" id="UP000761534"/>
    </source>
</evidence>
<gene>
    <name evidence="7" type="ORF">TRICI_002071</name>
</gene>
<dbReference type="Gene3D" id="3.20.20.70">
    <property type="entry name" value="Aldolase class I"/>
    <property type="match status" value="1"/>
</dbReference>
<dbReference type="SUPFAM" id="SSF51395">
    <property type="entry name" value="FMN-linked oxidoreductases"/>
    <property type="match status" value="1"/>
</dbReference>
<protein>
    <recommendedName>
        <fullName evidence="6">NADH:flavin oxidoreductase/NADH oxidase N-terminal domain-containing protein</fullName>
    </recommendedName>
</protein>
<name>A0A642VC13_9ASCO</name>
<evidence type="ECO:0000256" key="4">
    <source>
        <dbReference type="ARBA" id="ARBA00022857"/>
    </source>
</evidence>
<keyword evidence="5" id="KW-0560">Oxidoreductase</keyword>